<dbReference type="PROSITE" id="PS50895">
    <property type="entry name" value="SURF1"/>
    <property type="match status" value="1"/>
</dbReference>
<reference evidence="10" key="1">
    <citation type="journal article" date="2019" name="Int. J. Syst. Evol. Microbiol.">
        <title>The Global Catalogue of Microorganisms (GCM) 10K type strain sequencing project: providing services to taxonomists for standard genome sequencing and annotation.</title>
        <authorList>
            <consortium name="The Broad Institute Genomics Platform"/>
            <consortium name="The Broad Institute Genome Sequencing Center for Infectious Disease"/>
            <person name="Wu L."/>
            <person name="Ma J."/>
        </authorList>
    </citation>
    <scope>NUCLEOTIDE SEQUENCE [LARGE SCALE GENOMIC DNA]</scope>
    <source>
        <strain evidence="10">JCM 30346</strain>
    </source>
</reference>
<feature type="domain" description="Rieske" evidence="8">
    <location>
        <begin position="158"/>
        <end position="218"/>
    </location>
</feature>
<evidence type="ECO:0000259" key="8">
    <source>
        <dbReference type="PROSITE" id="PS51296"/>
    </source>
</evidence>
<evidence type="ECO:0000256" key="3">
    <source>
        <dbReference type="ARBA" id="ARBA00022692"/>
    </source>
</evidence>
<dbReference type="InterPro" id="IPR045214">
    <property type="entry name" value="Surf1/Surf4"/>
</dbReference>
<evidence type="ECO:0000256" key="4">
    <source>
        <dbReference type="ARBA" id="ARBA00022989"/>
    </source>
</evidence>
<dbReference type="InterPro" id="IPR002994">
    <property type="entry name" value="Surf1/Shy1"/>
</dbReference>
<name>A0ABW1NX33_9ACTN</name>
<protein>
    <recommendedName>
        <fullName evidence="6">SURF1-like protein</fullName>
    </recommendedName>
</protein>
<feature type="transmembrane region" description="Helical" evidence="6">
    <location>
        <begin position="12"/>
        <end position="32"/>
    </location>
</feature>
<feature type="transmembrane region" description="Helical" evidence="6">
    <location>
        <begin position="224"/>
        <end position="241"/>
    </location>
</feature>
<keyword evidence="6" id="KW-1003">Cell membrane</keyword>
<dbReference type="PANTHER" id="PTHR23427:SF2">
    <property type="entry name" value="SURFEIT LOCUS PROTEIN 1"/>
    <property type="match status" value="1"/>
</dbReference>
<dbReference type="RefSeq" id="WP_380762878.1">
    <property type="nucleotide sequence ID" value="NZ_JBHSRF010000112.1"/>
</dbReference>
<dbReference type="CDD" id="cd06662">
    <property type="entry name" value="SURF1"/>
    <property type="match status" value="1"/>
</dbReference>
<evidence type="ECO:0000256" key="7">
    <source>
        <dbReference type="SAM" id="MobiDB-lite"/>
    </source>
</evidence>
<dbReference type="Pfam" id="PF02104">
    <property type="entry name" value="SURF1"/>
    <property type="match status" value="1"/>
</dbReference>
<evidence type="ECO:0000256" key="6">
    <source>
        <dbReference type="RuleBase" id="RU363076"/>
    </source>
</evidence>
<dbReference type="EMBL" id="JBHSRF010000112">
    <property type="protein sequence ID" value="MFC6087037.1"/>
    <property type="molecule type" value="Genomic_DNA"/>
</dbReference>
<dbReference type="PANTHER" id="PTHR23427">
    <property type="entry name" value="SURFEIT LOCUS PROTEIN"/>
    <property type="match status" value="1"/>
</dbReference>
<evidence type="ECO:0000256" key="5">
    <source>
        <dbReference type="ARBA" id="ARBA00023136"/>
    </source>
</evidence>
<organism evidence="9 10">
    <name type="scientific">Sphaerisporangium aureirubrum</name>
    <dbReference type="NCBI Taxonomy" id="1544736"/>
    <lineage>
        <taxon>Bacteria</taxon>
        <taxon>Bacillati</taxon>
        <taxon>Actinomycetota</taxon>
        <taxon>Actinomycetes</taxon>
        <taxon>Streptosporangiales</taxon>
        <taxon>Streptosporangiaceae</taxon>
        <taxon>Sphaerisporangium</taxon>
    </lineage>
</organism>
<dbReference type="PROSITE" id="PS51296">
    <property type="entry name" value="RIESKE"/>
    <property type="match status" value="1"/>
</dbReference>
<evidence type="ECO:0000256" key="2">
    <source>
        <dbReference type="ARBA" id="ARBA00007165"/>
    </source>
</evidence>
<comment type="subcellular location">
    <subcellularLocation>
        <location evidence="6">Cell membrane</location>
        <topology evidence="6">Multi-pass membrane protein</topology>
    </subcellularLocation>
    <subcellularLocation>
        <location evidence="1">Membrane</location>
    </subcellularLocation>
</comment>
<sequence>MLRTLLSPRLVGLHLVTIGVLIAFTLLGRWQLGVFEDSGRPRTTQDPAPVALTSLTGPGPGTPVAALGRRVTVTGTFDAADQLLVAERVPSVETGGGTSPDAGFWLLTPMRLADGSVIPVVRGWVASATDPAVAVPPGELTVTGRLQPSEPTDFARRRGAPLPAGQVETVSSAVLVNVWHGARLRDGFVVATGAVPGAPAVKPVAVPPPTVAGGFTWRNLAYAAQWWIFAAFAVFMWFHFVRDTLRGRRDGTGPDGPAEDGPGGPAAEEASTSAGEPPRDAAPALGATPQA</sequence>
<evidence type="ECO:0000313" key="9">
    <source>
        <dbReference type="EMBL" id="MFC6087037.1"/>
    </source>
</evidence>
<feature type="region of interest" description="Disordered" evidence="7">
    <location>
        <begin position="249"/>
        <end position="291"/>
    </location>
</feature>
<keyword evidence="3 6" id="KW-0812">Transmembrane</keyword>
<evidence type="ECO:0000313" key="10">
    <source>
        <dbReference type="Proteomes" id="UP001596137"/>
    </source>
</evidence>
<dbReference type="InterPro" id="IPR017941">
    <property type="entry name" value="Rieske_2Fe-2S"/>
</dbReference>
<comment type="similarity">
    <text evidence="2 6">Belongs to the SURF1 family.</text>
</comment>
<proteinExistence type="inferred from homology"/>
<keyword evidence="5 6" id="KW-0472">Membrane</keyword>
<feature type="compositionally biased region" description="Low complexity" evidence="7">
    <location>
        <begin position="255"/>
        <end position="270"/>
    </location>
</feature>
<keyword evidence="4 6" id="KW-1133">Transmembrane helix</keyword>
<evidence type="ECO:0000256" key="1">
    <source>
        <dbReference type="ARBA" id="ARBA00004370"/>
    </source>
</evidence>
<gene>
    <name evidence="9" type="ORF">ACFP1K_38140</name>
</gene>
<dbReference type="Proteomes" id="UP001596137">
    <property type="component" value="Unassembled WGS sequence"/>
</dbReference>
<accession>A0ABW1NX33</accession>
<feature type="region of interest" description="Disordered" evidence="7">
    <location>
        <begin position="38"/>
        <end position="61"/>
    </location>
</feature>
<comment type="caution">
    <text evidence="9">The sequence shown here is derived from an EMBL/GenBank/DDBJ whole genome shotgun (WGS) entry which is preliminary data.</text>
</comment>
<keyword evidence="10" id="KW-1185">Reference proteome</keyword>